<accession>A0ABM1J983</accession>
<evidence type="ECO:0000256" key="9">
    <source>
        <dbReference type="ARBA" id="ARBA00040965"/>
    </source>
</evidence>
<evidence type="ECO:0000256" key="6">
    <source>
        <dbReference type="ARBA" id="ARBA00022679"/>
    </source>
</evidence>
<evidence type="ECO:0000256" key="11">
    <source>
        <dbReference type="ARBA" id="ARBA00042436"/>
    </source>
</evidence>
<evidence type="ECO:0000256" key="4">
    <source>
        <dbReference type="ARBA" id="ARBA00012702"/>
    </source>
</evidence>
<dbReference type="EC" id="2.5.1.59" evidence="3"/>
<evidence type="ECO:0000256" key="2">
    <source>
        <dbReference type="ARBA" id="ARBA00006734"/>
    </source>
</evidence>
<evidence type="ECO:0000313" key="15">
    <source>
        <dbReference type="RefSeq" id="XP_015189021.1"/>
    </source>
</evidence>
<evidence type="ECO:0000256" key="8">
    <source>
        <dbReference type="ARBA" id="ARBA00022842"/>
    </source>
</evidence>
<reference evidence="15" key="1">
    <citation type="submission" date="2025-08" db="UniProtKB">
        <authorList>
            <consortium name="RefSeq"/>
        </authorList>
    </citation>
    <scope>IDENTIFICATION</scope>
    <source>
        <tissue evidence="15">Whole body</tissue>
    </source>
</reference>
<comment type="similarity">
    <text evidence="2">Belongs to the protein prenyltransferase subunit alpha family.</text>
</comment>
<evidence type="ECO:0000256" key="10">
    <source>
        <dbReference type="ARBA" id="ARBA00041392"/>
    </source>
</evidence>
<keyword evidence="7" id="KW-0677">Repeat</keyword>
<name>A0ABM1J983_POLDO</name>
<evidence type="ECO:0000256" key="1">
    <source>
        <dbReference type="ARBA" id="ARBA00001946"/>
    </source>
</evidence>
<dbReference type="Gene3D" id="1.25.40.120">
    <property type="entry name" value="Protein prenylyltransferase"/>
    <property type="match status" value="1"/>
</dbReference>
<evidence type="ECO:0000256" key="12">
    <source>
        <dbReference type="ARBA" id="ARBA00043086"/>
    </source>
</evidence>
<dbReference type="InterPro" id="IPR002088">
    <property type="entry name" value="Prenyl_trans_a"/>
</dbReference>
<keyword evidence="5" id="KW-0637">Prenyltransferase</keyword>
<keyword evidence="8" id="KW-0460">Magnesium</keyword>
<evidence type="ECO:0000256" key="13">
    <source>
        <dbReference type="ARBA" id="ARBA00043219"/>
    </source>
</evidence>
<dbReference type="PANTHER" id="PTHR11129">
    <property type="entry name" value="PROTEIN FARNESYLTRANSFERASE ALPHA SUBUNIT/RAB GERANYLGERANYL TRANSFERASE ALPHA SUBUNIT"/>
    <property type="match status" value="1"/>
</dbReference>
<organism evidence="14 15">
    <name type="scientific">Polistes dominula</name>
    <name type="common">European paper wasp</name>
    <name type="synonym">Vespa dominula</name>
    <dbReference type="NCBI Taxonomy" id="743375"/>
    <lineage>
        <taxon>Eukaryota</taxon>
        <taxon>Metazoa</taxon>
        <taxon>Ecdysozoa</taxon>
        <taxon>Arthropoda</taxon>
        <taxon>Hexapoda</taxon>
        <taxon>Insecta</taxon>
        <taxon>Pterygota</taxon>
        <taxon>Neoptera</taxon>
        <taxon>Endopterygota</taxon>
        <taxon>Hymenoptera</taxon>
        <taxon>Apocrita</taxon>
        <taxon>Aculeata</taxon>
        <taxon>Vespoidea</taxon>
        <taxon>Vespidae</taxon>
        <taxon>Polistinae</taxon>
        <taxon>Polistini</taxon>
        <taxon>Polistes</taxon>
    </lineage>
</organism>
<evidence type="ECO:0000256" key="7">
    <source>
        <dbReference type="ARBA" id="ARBA00022737"/>
    </source>
</evidence>
<protein>
    <recommendedName>
        <fullName evidence="9">Protein farnesyltransferase/geranylgeranyltransferase type-1 subunit alpha</fullName>
        <ecNumber evidence="4">2.5.1.58</ecNumber>
        <ecNumber evidence="3">2.5.1.59</ecNumber>
    </recommendedName>
    <alternativeName>
        <fullName evidence="12">CAAX farnesyltransferase subunit alpha</fullName>
    </alternativeName>
    <alternativeName>
        <fullName evidence="11">FTase-alpha</fullName>
    </alternativeName>
    <alternativeName>
        <fullName evidence="10">Ras proteins prenyltransferase subunit alpha</fullName>
    </alternativeName>
    <alternativeName>
        <fullName evidence="13">Type I protein geranyl-geranyltransferase subunit alpha</fullName>
    </alternativeName>
</protein>
<dbReference type="EC" id="2.5.1.58" evidence="4"/>
<dbReference type="SUPFAM" id="SSF48439">
    <property type="entry name" value="Protein prenylyltransferase"/>
    <property type="match status" value="1"/>
</dbReference>
<keyword evidence="6" id="KW-0808">Transferase</keyword>
<dbReference type="Pfam" id="PF01239">
    <property type="entry name" value="PPTA"/>
    <property type="match status" value="5"/>
</dbReference>
<dbReference type="PROSITE" id="PS51147">
    <property type="entry name" value="PFTA"/>
    <property type="match status" value="5"/>
</dbReference>
<dbReference type="RefSeq" id="XP_015189021.1">
    <property type="nucleotide sequence ID" value="XM_015333535.1"/>
</dbReference>
<evidence type="ECO:0000256" key="3">
    <source>
        <dbReference type="ARBA" id="ARBA00012700"/>
    </source>
</evidence>
<proteinExistence type="inferred from homology"/>
<evidence type="ECO:0000256" key="5">
    <source>
        <dbReference type="ARBA" id="ARBA00022602"/>
    </source>
</evidence>
<sequence length="327" mass="38863">MSDSSDEELTGGEEEKWVLYKDREEWNDVTPLSQDDGPNPIVAIAYSEKFKDSYDYFRAILKSGEKSERALGLTEDCIWLNPANYTVWQYRREILKALGKDLKEELKYINKIIEHNSKNYQVWYHRKVIVEWLKNASEELQFTEFILKKDAKNYHAWQHRQWCIKTFNLYEKELKYVEELLTEDVRNNSAWNQRFFVISNTTKFEPNVIDKEVDFALKKISLVKANESAWNYLRGVLMQQSGGLVHNDKVRKKCVELYEEGYRTNHLLACIIDISMESPVNDELPESIFHINNALKLCKELSEKHDKIRKRYWNFIGNQLLQKLETL</sequence>
<keyword evidence="14" id="KW-1185">Reference proteome</keyword>
<gene>
    <name evidence="15" type="primary">LOC107073091</name>
</gene>
<evidence type="ECO:0000313" key="14">
    <source>
        <dbReference type="Proteomes" id="UP000694924"/>
    </source>
</evidence>
<comment type="cofactor">
    <cofactor evidence="1">
        <name>Mg(2+)</name>
        <dbReference type="ChEBI" id="CHEBI:18420"/>
    </cofactor>
</comment>
<dbReference type="PANTHER" id="PTHR11129:SF1">
    <property type="entry name" value="PROTEIN FARNESYLTRANSFERASE_GERANYLGERANYLTRANSFERASE TYPE-1 SUBUNIT ALPHA"/>
    <property type="match status" value="1"/>
</dbReference>
<dbReference type="Proteomes" id="UP000694924">
    <property type="component" value="Unplaced"/>
</dbReference>
<dbReference type="GeneID" id="107073091"/>